<comment type="caution">
    <text evidence="3">The sequence shown here is derived from an EMBL/GenBank/DDBJ whole genome shotgun (WGS) entry which is preliminary data.</text>
</comment>
<sequence length="688" mass="80789">MGSSESKQSDNISDNQFTPVFFNSSSYNIDKNESYSNDISQSTIRKLHTISPLKMPIQLTVKCNQCGMIFANDEVLFKHKSRYCIGNKDSNIRRQQNYLDNNEINNYTRPTLRKVITHQSPIEKKIEEVKDWKNQRSILQSVQDMEDRILIDSQKTQKLATDLKKRTLDYNYILSEYEQLQAQERDLLRQMFNLQGQSRLYFNHPNDLNEYERNQLEVLHRQNTRLQQERQIIQDKLEEYIANDNQSSMIPNYESHKLLNDMKEQQDQNEKALIYLRRRLMYNNNNSLLTSNDTSSLPYINSSRRTTTDDVRSLRNVYLQSGGHDANVLDRYNDLEHRLHYYEYYPWMKDYPEPLKQYRYRSIRPIESTTDKLTLANNEKERLKNELNDVQRKFQILDSRTRQLELTLATNGMLDTKSNKNNHIYSSSIIDRYQSKNSLNQTSSRRIHTNSDDDQFDQRRHFYQSSLPILDNGMITSRGIQQINHPNSTINKLLDPLDSQTYDPVNGFVIFFDFIINFPSTMDKCRLITCLHHAQSGLGEPSYLETFKCELYMNETSGEQMGVVLLATRQPVPSCPPQQALTVVIEVQTTTKLNPTEPLRTNAWTKLPLFDNKNRLLSGRWKVPLKELPIRQHESFPAISRLPTFGRAELHYRLVNSKDAANQASVPLSPNNRDQYFYPPQSINRSHM</sequence>
<feature type="coiled-coil region" evidence="1">
    <location>
        <begin position="366"/>
        <end position="400"/>
    </location>
</feature>
<dbReference type="AlphaFoldDB" id="A0A814VRA9"/>
<accession>A0A814VRA9</accession>
<gene>
    <name evidence="3" type="ORF">ZHD862_LOCUS22383</name>
</gene>
<evidence type="ECO:0000313" key="3">
    <source>
        <dbReference type="EMBL" id="CAF1192419.1"/>
    </source>
</evidence>
<dbReference type="Proteomes" id="UP000663864">
    <property type="component" value="Unassembled WGS sequence"/>
</dbReference>
<evidence type="ECO:0000256" key="1">
    <source>
        <dbReference type="SAM" id="Coils"/>
    </source>
</evidence>
<feature type="coiled-coil region" evidence="1">
    <location>
        <begin position="177"/>
        <end position="243"/>
    </location>
</feature>
<organism evidence="3 4">
    <name type="scientific">Rotaria sordida</name>
    <dbReference type="NCBI Taxonomy" id="392033"/>
    <lineage>
        <taxon>Eukaryota</taxon>
        <taxon>Metazoa</taxon>
        <taxon>Spiralia</taxon>
        <taxon>Gnathifera</taxon>
        <taxon>Rotifera</taxon>
        <taxon>Eurotatoria</taxon>
        <taxon>Bdelloidea</taxon>
        <taxon>Philodinida</taxon>
        <taxon>Philodinidae</taxon>
        <taxon>Rotaria</taxon>
    </lineage>
</organism>
<name>A0A814VRA9_9BILA</name>
<dbReference type="PANTHER" id="PTHR33820:SF2">
    <property type="entry name" value="COILED-COIL DOMAIN-CONTAINING PROTEIN 17"/>
    <property type="match status" value="1"/>
</dbReference>
<protein>
    <recommendedName>
        <fullName evidence="5">Coiled-coil domain-containing protein 17</fullName>
    </recommendedName>
</protein>
<dbReference type="InterPro" id="IPR038800">
    <property type="entry name" value="CCDC17"/>
</dbReference>
<dbReference type="EMBL" id="CAJNOT010001392">
    <property type="protein sequence ID" value="CAF1192419.1"/>
    <property type="molecule type" value="Genomic_DNA"/>
</dbReference>
<evidence type="ECO:0000313" key="4">
    <source>
        <dbReference type="Proteomes" id="UP000663864"/>
    </source>
</evidence>
<proteinExistence type="predicted"/>
<evidence type="ECO:0000256" key="2">
    <source>
        <dbReference type="SAM" id="MobiDB-lite"/>
    </source>
</evidence>
<feature type="region of interest" description="Disordered" evidence="2">
    <location>
        <begin position="661"/>
        <end position="688"/>
    </location>
</feature>
<keyword evidence="1" id="KW-0175">Coiled coil</keyword>
<reference evidence="3" key="1">
    <citation type="submission" date="2021-02" db="EMBL/GenBank/DDBJ databases">
        <authorList>
            <person name="Nowell W R."/>
        </authorList>
    </citation>
    <scope>NUCLEOTIDE SEQUENCE</scope>
</reference>
<evidence type="ECO:0008006" key="5">
    <source>
        <dbReference type="Google" id="ProtNLM"/>
    </source>
</evidence>
<feature type="compositionally biased region" description="Polar residues" evidence="2">
    <location>
        <begin position="661"/>
        <end position="674"/>
    </location>
</feature>
<dbReference type="PANTHER" id="PTHR33820">
    <property type="entry name" value="COILED-COIL DOMAIN-CONTAINING PROTEIN 17"/>
    <property type="match status" value="1"/>
</dbReference>